<evidence type="ECO:0000256" key="10">
    <source>
        <dbReference type="ARBA" id="ARBA00023136"/>
    </source>
</evidence>
<evidence type="ECO:0000256" key="13">
    <source>
        <dbReference type="SAM" id="Phobius"/>
    </source>
</evidence>
<organism evidence="16">
    <name type="scientific">Brachionus plicatilis</name>
    <name type="common">Marine rotifer</name>
    <name type="synonym">Brachionus muelleri</name>
    <dbReference type="NCBI Taxonomy" id="10195"/>
    <lineage>
        <taxon>Eukaryota</taxon>
        <taxon>Metazoa</taxon>
        <taxon>Spiralia</taxon>
        <taxon>Gnathifera</taxon>
        <taxon>Rotifera</taxon>
        <taxon>Eurotatoria</taxon>
        <taxon>Monogononta</taxon>
        <taxon>Pseudotrocha</taxon>
        <taxon>Ploima</taxon>
        <taxon>Brachionidae</taxon>
        <taxon>Brachionus</taxon>
    </lineage>
</organism>
<keyword evidence="3" id="KW-0813">Transport</keyword>
<evidence type="ECO:0000256" key="8">
    <source>
        <dbReference type="ARBA" id="ARBA00022840"/>
    </source>
</evidence>
<dbReference type="Gene3D" id="3.40.50.300">
    <property type="entry name" value="P-loop containing nucleotide triphosphate hydrolases"/>
    <property type="match status" value="2"/>
</dbReference>
<feature type="transmembrane region" description="Helical" evidence="13">
    <location>
        <begin position="1141"/>
        <end position="1162"/>
    </location>
</feature>
<evidence type="ECO:0000259" key="15">
    <source>
        <dbReference type="PROSITE" id="PS50929"/>
    </source>
</evidence>
<dbReference type="PROSITE" id="PS50893">
    <property type="entry name" value="ABC_TRANSPORTER_2"/>
    <property type="match status" value="2"/>
</dbReference>
<keyword evidence="6" id="KW-0677">Repeat</keyword>
<dbReference type="CDD" id="cd18595">
    <property type="entry name" value="ABC_6TM_MRP1_2_3_6_D1_like"/>
    <property type="match status" value="1"/>
</dbReference>
<evidence type="ECO:0000256" key="11">
    <source>
        <dbReference type="ARBA" id="ARBA00024220"/>
    </source>
</evidence>
<feature type="domain" description="ABC transporter" evidence="14">
    <location>
        <begin position="1235"/>
        <end position="1469"/>
    </location>
</feature>
<dbReference type="Pfam" id="PF00664">
    <property type="entry name" value="ABC_membrane"/>
    <property type="match status" value="2"/>
</dbReference>
<feature type="domain" description="ABC transmembrane type-1" evidence="15">
    <location>
        <begin position="914"/>
        <end position="1198"/>
    </location>
</feature>
<protein>
    <recommendedName>
        <fullName evidence="11">ABC-type glutathione-S-conjugate transporter</fullName>
        <ecNumber evidence="11">7.6.2.3</ecNumber>
    </recommendedName>
</protein>
<dbReference type="InterPro" id="IPR003593">
    <property type="entry name" value="AAA+_ATPase"/>
</dbReference>
<dbReference type="GO" id="GO:0000323">
    <property type="term" value="C:lytic vacuole"/>
    <property type="evidence" value="ECO:0007669"/>
    <property type="project" value="UniProtKB-ARBA"/>
</dbReference>
<dbReference type="PROSITE" id="PS50929">
    <property type="entry name" value="ABC_TM1F"/>
    <property type="match status" value="2"/>
</dbReference>
<dbReference type="Gene3D" id="1.20.1560.10">
    <property type="entry name" value="ABC transporter type 1, transmembrane domain"/>
    <property type="match status" value="2"/>
</dbReference>
<dbReference type="GO" id="GO:0005524">
    <property type="term" value="F:ATP binding"/>
    <property type="evidence" value="ECO:0007669"/>
    <property type="project" value="UniProtKB-KW"/>
</dbReference>
<comment type="catalytic activity">
    <reaction evidence="12">
        <text>leukotriene C4(in) + ATP + H2O = leukotriene C4(out) + ADP + phosphate + H(+)</text>
        <dbReference type="Rhea" id="RHEA:38963"/>
        <dbReference type="ChEBI" id="CHEBI:15377"/>
        <dbReference type="ChEBI" id="CHEBI:15378"/>
        <dbReference type="ChEBI" id="CHEBI:30616"/>
        <dbReference type="ChEBI" id="CHEBI:43474"/>
        <dbReference type="ChEBI" id="CHEBI:57973"/>
        <dbReference type="ChEBI" id="CHEBI:456216"/>
    </reaction>
    <physiologicalReaction direction="left-to-right" evidence="12">
        <dbReference type="Rhea" id="RHEA:38964"/>
    </physiologicalReaction>
</comment>
<keyword evidence="10 13" id="KW-0472">Membrane</keyword>
<dbReference type="FunFam" id="1.20.1560.10:FF:000001">
    <property type="entry name" value="ATP-binding cassette subfamily C member 1"/>
    <property type="match status" value="1"/>
</dbReference>
<dbReference type="FunFam" id="3.40.50.300:FF:000074">
    <property type="entry name" value="Multidrug resistance-associated protein 5 isoform 1"/>
    <property type="match status" value="1"/>
</dbReference>
<evidence type="ECO:0000256" key="4">
    <source>
        <dbReference type="ARBA" id="ARBA00022554"/>
    </source>
</evidence>
<evidence type="ECO:0000256" key="2">
    <source>
        <dbReference type="ARBA" id="ARBA00009726"/>
    </source>
</evidence>
<evidence type="ECO:0000256" key="6">
    <source>
        <dbReference type="ARBA" id="ARBA00022737"/>
    </source>
</evidence>
<dbReference type="EC" id="7.6.2.3" evidence="11"/>
<dbReference type="FunFam" id="1.20.1560.10:FF:000020">
    <property type="entry name" value="ABC metal ion transporter"/>
    <property type="match status" value="1"/>
</dbReference>
<dbReference type="CDD" id="cd03250">
    <property type="entry name" value="ABCC_MRP_domain1"/>
    <property type="match status" value="1"/>
</dbReference>
<dbReference type="Pfam" id="PF00005">
    <property type="entry name" value="ABC_tran"/>
    <property type="match status" value="2"/>
</dbReference>
<dbReference type="InterPro" id="IPR056227">
    <property type="entry name" value="TMD0_ABC"/>
</dbReference>
<feature type="transmembrane region" description="Helical" evidence="13">
    <location>
        <begin position="298"/>
        <end position="319"/>
    </location>
</feature>
<feature type="transmembrane region" description="Helical" evidence="13">
    <location>
        <begin position="167"/>
        <end position="186"/>
    </location>
</feature>
<evidence type="ECO:0000256" key="1">
    <source>
        <dbReference type="ARBA" id="ARBA00004128"/>
    </source>
</evidence>
<accession>A0A7H9SN29</accession>
<feature type="transmembrane region" description="Helical" evidence="13">
    <location>
        <begin position="1039"/>
        <end position="1071"/>
    </location>
</feature>
<dbReference type="PANTHER" id="PTHR24223">
    <property type="entry name" value="ATP-BINDING CASSETTE SUB-FAMILY C"/>
    <property type="match status" value="1"/>
</dbReference>
<keyword evidence="7" id="KW-0547">Nucleotide-binding</keyword>
<dbReference type="InterPro" id="IPR050173">
    <property type="entry name" value="ABC_transporter_C-like"/>
</dbReference>
<keyword evidence="4" id="KW-0926">Vacuole</keyword>
<dbReference type="InterPro" id="IPR036640">
    <property type="entry name" value="ABC1_TM_sf"/>
</dbReference>
<feature type="transmembrane region" description="Helical" evidence="13">
    <location>
        <begin position="575"/>
        <end position="594"/>
    </location>
</feature>
<dbReference type="PANTHER" id="PTHR24223:SF443">
    <property type="entry name" value="MULTIDRUG-RESISTANCE LIKE PROTEIN 1, ISOFORM I"/>
    <property type="match status" value="1"/>
</dbReference>
<evidence type="ECO:0000256" key="9">
    <source>
        <dbReference type="ARBA" id="ARBA00022989"/>
    </source>
</evidence>
<dbReference type="InterPro" id="IPR027417">
    <property type="entry name" value="P-loop_NTPase"/>
</dbReference>
<dbReference type="PROSITE" id="PS00211">
    <property type="entry name" value="ABC_TRANSPORTER_1"/>
    <property type="match status" value="2"/>
</dbReference>
<dbReference type="Pfam" id="PF24357">
    <property type="entry name" value="TMD0_ABC"/>
    <property type="match status" value="1"/>
</dbReference>
<feature type="domain" description="ABC transporter" evidence="14">
    <location>
        <begin position="623"/>
        <end position="846"/>
    </location>
</feature>
<name>A0A7H9SN29_BRAPC</name>
<feature type="transmembrane region" description="Helical" evidence="13">
    <location>
        <begin position="349"/>
        <end position="370"/>
    </location>
</feature>
<sequence length="1484" mass="170494">MESFLLDICGESYLETNSKRPDFNKCIQQTLFRWVPCVVLWILTPSWIHMVNRKRLTYTKFSWLTFTKMTILFLLIINEATKIILSIVGELDKNKVNFITPSILIVSYFVVLVIIWTELRHGLRSSMLLFSYWGFMILLSTFEFRTNIYMIIEKDQNDQKLTYWESILFFENYGLMLLMFFFTLFSESKVDKEALKNPKLYPEHKSSLLSRLTFWWLNPLILNGYKKELTHDDMWDIDASERSCYLTDKLEVEWNKAARKYMEAKKLQYDNEAFSVSEEKMEYKEEPIVKRKLKEPSLLWCLIKIFNGKFIAGSFLKLIQDGLTMVGPTILNLIIKFVENKDLDVQLGYFYMGLLFFSSVLQTILLQHYFHRMFIVGARVRSSLMGLIYRKSLRLSSQSRRLATVGEMTNLMQVNTQSFVDLTAYINILWSGPLQIAICIFLLWQYLGVACLAGVGVMVISIPLNGFLSNRAKVYQTKKLKEQDSRIKMTNEVLSGIKVLKLYGWELSFRNLIDKIREKELDIFYRNGIYNVFIKFSFEISSFVVALASFIVYIVTGNNLNASTAFVSLTLFNTMRFPLIMFPNVITMLIQANVSMTRIRTFLLRDELDTNQIKHDNVAGEAVKFRNVDLGWSETEKTLHNLNFEVKKGELVAVVGSVGSGKSSLISGLLGEMHKFKGYINVNGSTAYVSQQAWIQNSTLRNNILFGNDYDQDLYEKILSSCALVSDLEILPAGDQTEIGEKGINLSGGQKQRISLARSVYAKASVYAFDDPLSAVDAHVGKHIFDSVIGPKGLLKHKTRIFATNSLSFLSECDKIIMLDKGSIKEIGTYMELIEKNSAFSKFMGEYILKQKVDQDEENLSTETKNNQKYFGRKIQDDVNVGEKIIVKEKVETGQVKLKVLLEYFKSCTMWLSIIFIILLIFYNIFQAGSSLWLSDWSDKADDPQYENSTWNDKYVRLGVYGSIGLVQSIIMLVSEFIFLKMVMRSSRFLHSSMLYSILRSNMQFFESTPIGRIINRFSKDIEAVENMIPMSYRNLVRCIFQVLVTIIMISFVTPFFLIPLVPISIVYYFVQRFYVAAMRQLRRLNSVSKSPIFSHFGETLTGVSTIRAYSSERRFIKQMENKIDNNLSFFYPDTISNRWLAVRLEFIGTLVTFFSCLFVVLSRDTLSAGNAGLSISFSLNVSQFLNWLVRMSADFESNITSVERIKEYCETPHEAAWIKENSRPPLEWPAQGHISFDHFSVKYREELDFVLKDINCVISPGEKIGIVGRTGAGKSSLTLALFRILESNYGKIKIDNIDIKKIGLHDLRKKLTIIPQDPVLFSGSLRINLDPFEEYSDDQIWVALADAHLKSFVQGLDKKLDFECSEGGENLSVGQRQLICLARALLRKTKILVLDEATASIDHNTDDLIQATIRSQFKDCTVLTIAHRLNTIMDSTRIMVLDKGKIVEFDSPENLLFNEDSLFFSMAYSVGLAKIDDHSPKRF</sequence>
<dbReference type="FunFam" id="3.40.50.300:FF:000997">
    <property type="entry name" value="Multidrug resistance-associated protein 1"/>
    <property type="match status" value="1"/>
</dbReference>
<dbReference type="SUPFAM" id="SSF52540">
    <property type="entry name" value="P-loop containing nucleoside triphosphate hydrolases"/>
    <property type="match status" value="2"/>
</dbReference>
<dbReference type="EMBL" id="MT524890">
    <property type="protein sequence ID" value="QNH67945.1"/>
    <property type="molecule type" value="mRNA"/>
</dbReference>
<comment type="similarity">
    <text evidence="2">Belongs to the ABC transporter superfamily. ABCC family. Conjugate transporter (TC 3.A.1.208) subfamily.</text>
</comment>
<feature type="transmembrane region" description="Helical" evidence="13">
    <location>
        <begin position="98"/>
        <end position="117"/>
    </location>
</feature>
<dbReference type="InterPro" id="IPR017871">
    <property type="entry name" value="ABC_transporter-like_CS"/>
</dbReference>
<feature type="transmembrane region" description="Helical" evidence="13">
    <location>
        <begin position="908"/>
        <end position="926"/>
    </location>
</feature>
<reference evidence="16" key="1">
    <citation type="journal article" date="2020" name="Comp. Biochem. Physiol. Part D Genomics Proteomics">
        <title>The genome of the marine monogonont rotifer Brachionus rotundiformis and insight into species-specific detoxification components in Brachionus spp.</title>
        <authorList>
            <person name="Kang H.M."/>
            <person name="Kim M.S."/>
            <person name="Choi B.S."/>
            <person name="Kim D.H."/>
            <person name="Kim H.J."/>
            <person name="Hwang U.K."/>
            <person name="Hagiwara A."/>
            <person name="Lee J.S."/>
        </authorList>
    </citation>
    <scope>NUCLEOTIDE SEQUENCE</scope>
</reference>
<feature type="domain" description="ABC transmembrane type-1" evidence="15">
    <location>
        <begin position="311"/>
        <end position="591"/>
    </location>
</feature>
<reference evidence="16" key="2">
    <citation type="submission" date="2020-05" db="EMBL/GenBank/DDBJ databases">
        <authorList>
            <person name="Kang H.-M."/>
            <person name="Kim M.-S."/>
            <person name="Lee J.-S."/>
        </authorList>
    </citation>
    <scope>NUCLEOTIDE SEQUENCE</scope>
</reference>
<evidence type="ECO:0000256" key="7">
    <source>
        <dbReference type="ARBA" id="ARBA00022741"/>
    </source>
</evidence>
<dbReference type="GO" id="GO:0005774">
    <property type="term" value="C:vacuolar membrane"/>
    <property type="evidence" value="ECO:0007669"/>
    <property type="project" value="UniProtKB-SubCell"/>
</dbReference>
<feature type="transmembrane region" description="Helical" evidence="13">
    <location>
        <begin position="129"/>
        <end position="152"/>
    </location>
</feature>
<evidence type="ECO:0000256" key="3">
    <source>
        <dbReference type="ARBA" id="ARBA00022448"/>
    </source>
</evidence>
<feature type="transmembrane region" description="Helical" evidence="13">
    <location>
        <begin position="958"/>
        <end position="980"/>
    </location>
</feature>
<proteinExistence type="evidence at transcript level"/>
<dbReference type="SUPFAM" id="SSF90123">
    <property type="entry name" value="ABC transporter transmembrane region"/>
    <property type="match status" value="2"/>
</dbReference>
<dbReference type="CDD" id="cd18603">
    <property type="entry name" value="ABC_6TM_MRP1_2_3_6_D2_like"/>
    <property type="match status" value="1"/>
</dbReference>
<feature type="transmembrane region" description="Helical" evidence="13">
    <location>
        <begin position="536"/>
        <end position="555"/>
    </location>
</feature>
<feature type="transmembrane region" description="Helical" evidence="13">
    <location>
        <begin position="450"/>
        <end position="468"/>
    </location>
</feature>
<comment type="subcellular location">
    <subcellularLocation>
        <location evidence="1">Vacuole membrane</location>
        <topology evidence="1">Multi-pass membrane protein</topology>
    </subcellularLocation>
</comment>
<keyword evidence="9 13" id="KW-1133">Transmembrane helix</keyword>
<evidence type="ECO:0000313" key="16">
    <source>
        <dbReference type="EMBL" id="QNH67945.1"/>
    </source>
</evidence>
<evidence type="ECO:0000259" key="14">
    <source>
        <dbReference type="PROSITE" id="PS50893"/>
    </source>
</evidence>
<dbReference type="SMART" id="SM00382">
    <property type="entry name" value="AAA"/>
    <property type="match status" value="2"/>
</dbReference>
<keyword evidence="5 13" id="KW-0812">Transmembrane</keyword>
<evidence type="ECO:0000256" key="5">
    <source>
        <dbReference type="ARBA" id="ARBA00022692"/>
    </source>
</evidence>
<feature type="transmembrane region" description="Helical" evidence="13">
    <location>
        <begin position="422"/>
        <end position="444"/>
    </location>
</feature>
<keyword evidence="8 16" id="KW-0067">ATP-binding</keyword>
<feature type="transmembrane region" description="Helical" evidence="13">
    <location>
        <begin position="31"/>
        <end position="49"/>
    </location>
</feature>
<dbReference type="GO" id="GO:0015431">
    <property type="term" value="F:ABC-type glutathione S-conjugate transporter activity"/>
    <property type="evidence" value="ECO:0007669"/>
    <property type="project" value="UniProtKB-EC"/>
</dbReference>
<dbReference type="InterPro" id="IPR011527">
    <property type="entry name" value="ABC1_TM_dom"/>
</dbReference>
<dbReference type="GO" id="GO:0016887">
    <property type="term" value="F:ATP hydrolysis activity"/>
    <property type="evidence" value="ECO:0007669"/>
    <property type="project" value="InterPro"/>
</dbReference>
<dbReference type="InterPro" id="IPR003439">
    <property type="entry name" value="ABC_transporter-like_ATP-bd"/>
</dbReference>
<evidence type="ECO:0000256" key="12">
    <source>
        <dbReference type="ARBA" id="ARBA00047523"/>
    </source>
</evidence>
<dbReference type="CDD" id="cd03244">
    <property type="entry name" value="ABCC_MRP_domain2"/>
    <property type="match status" value="1"/>
</dbReference>